<organism evidence="6 7">
    <name type="scientific">Micromonas commoda (strain RCC299 / NOUM17 / CCMP2709)</name>
    <name type="common">Picoplanktonic green alga</name>
    <dbReference type="NCBI Taxonomy" id="296587"/>
    <lineage>
        <taxon>Eukaryota</taxon>
        <taxon>Viridiplantae</taxon>
        <taxon>Chlorophyta</taxon>
        <taxon>Mamiellophyceae</taxon>
        <taxon>Mamiellales</taxon>
        <taxon>Mamiellaceae</taxon>
        <taxon>Micromonas</taxon>
    </lineage>
</organism>
<evidence type="ECO:0000313" key="6">
    <source>
        <dbReference type="EMBL" id="ACO61969.1"/>
    </source>
</evidence>
<feature type="compositionally biased region" description="Basic and acidic residues" evidence="3">
    <location>
        <begin position="509"/>
        <end position="535"/>
    </location>
</feature>
<keyword evidence="2" id="KW-0175">Coiled coil</keyword>
<proteinExistence type="predicted"/>
<dbReference type="GO" id="GO:0070063">
    <property type="term" value="F:RNA polymerase binding"/>
    <property type="evidence" value="ECO:0007669"/>
    <property type="project" value="InterPro"/>
</dbReference>
<feature type="compositionally biased region" description="Basic and acidic residues" evidence="3">
    <location>
        <begin position="275"/>
        <end position="285"/>
    </location>
</feature>
<dbReference type="InterPro" id="IPR001202">
    <property type="entry name" value="WW_dom"/>
</dbReference>
<feature type="compositionally biased region" description="Low complexity" evidence="3">
    <location>
        <begin position="115"/>
        <end position="126"/>
    </location>
</feature>
<evidence type="ECO:0000313" key="7">
    <source>
        <dbReference type="Proteomes" id="UP000002009"/>
    </source>
</evidence>
<dbReference type="SUPFAM" id="SSF81698">
    <property type="entry name" value="FF domain"/>
    <property type="match status" value="2"/>
</dbReference>
<feature type="compositionally biased region" description="Basic and acidic residues" evidence="3">
    <location>
        <begin position="542"/>
        <end position="551"/>
    </location>
</feature>
<dbReference type="InterPro" id="IPR036020">
    <property type="entry name" value="WW_dom_sf"/>
</dbReference>
<dbReference type="SMART" id="SM00456">
    <property type="entry name" value="WW"/>
    <property type="match status" value="2"/>
</dbReference>
<evidence type="ECO:0008006" key="8">
    <source>
        <dbReference type="Google" id="ProtNLM"/>
    </source>
</evidence>
<dbReference type="PROSITE" id="PS50020">
    <property type="entry name" value="WW_DOMAIN_2"/>
    <property type="match status" value="2"/>
</dbReference>
<feature type="region of interest" description="Disordered" evidence="3">
    <location>
        <begin position="88"/>
        <end position="140"/>
    </location>
</feature>
<reference evidence="6 7" key="1">
    <citation type="journal article" date="2009" name="Science">
        <title>Green evolution and dynamic adaptations revealed by genomes of the marine picoeukaryotes Micromonas.</title>
        <authorList>
            <person name="Worden A.Z."/>
            <person name="Lee J.H."/>
            <person name="Mock T."/>
            <person name="Rouze P."/>
            <person name="Simmons M.P."/>
            <person name="Aerts A.L."/>
            <person name="Allen A.E."/>
            <person name="Cuvelier M.L."/>
            <person name="Derelle E."/>
            <person name="Everett M.V."/>
            <person name="Foulon E."/>
            <person name="Grimwood J."/>
            <person name="Gundlach H."/>
            <person name="Henrissat B."/>
            <person name="Napoli C."/>
            <person name="McDonald S.M."/>
            <person name="Parker M.S."/>
            <person name="Rombauts S."/>
            <person name="Salamov A."/>
            <person name="Von Dassow P."/>
            <person name="Badger J.H."/>
            <person name="Coutinho P.M."/>
            <person name="Demir E."/>
            <person name="Dubchak I."/>
            <person name="Gentemann C."/>
            <person name="Eikrem W."/>
            <person name="Gready J.E."/>
            <person name="John U."/>
            <person name="Lanier W."/>
            <person name="Lindquist E.A."/>
            <person name="Lucas S."/>
            <person name="Mayer K.F."/>
            <person name="Moreau H."/>
            <person name="Not F."/>
            <person name="Otillar R."/>
            <person name="Panaud O."/>
            <person name="Pangilinan J."/>
            <person name="Paulsen I."/>
            <person name="Piegu B."/>
            <person name="Poliakov A."/>
            <person name="Robbens S."/>
            <person name="Schmutz J."/>
            <person name="Toulza E."/>
            <person name="Wyss T."/>
            <person name="Zelensky A."/>
            <person name="Zhou K."/>
            <person name="Armbrust E.V."/>
            <person name="Bhattacharya D."/>
            <person name="Goodenough U.W."/>
            <person name="Van de Peer Y."/>
            <person name="Grigoriev I.V."/>
        </authorList>
    </citation>
    <scope>NUCLEOTIDE SEQUENCE [LARGE SCALE GENOMIC DNA]</scope>
    <source>
        <strain evidence="7">RCC299 / NOUM17</strain>
    </source>
</reference>
<dbReference type="KEGG" id="mis:MICPUN_99727"/>
<feature type="compositionally biased region" description="Low complexity" evidence="3">
    <location>
        <begin position="290"/>
        <end position="309"/>
    </location>
</feature>
<accession>C1E2T1</accession>
<dbReference type="InParanoid" id="C1E2T1"/>
<evidence type="ECO:0000259" key="4">
    <source>
        <dbReference type="PROSITE" id="PS50020"/>
    </source>
</evidence>
<dbReference type="STRING" id="296587.C1E2T1"/>
<dbReference type="SMART" id="SM00441">
    <property type="entry name" value="FF"/>
    <property type="match status" value="2"/>
</dbReference>
<feature type="compositionally biased region" description="Acidic residues" evidence="3">
    <location>
        <begin position="127"/>
        <end position="140"/>
    </location>
</feature>
<gene>
    <name evidence="6" type="ORF">MICPUN_99727</name>
</gene>
<dbReference type="InterPro" id="IPR045148">
    <property type="entry name" value="TCRG1-like"/>
</dbReference>
<dbReference type="GO" id="GO:0003712">
    <property type="term" value="F:transcription coregulator activity"/>
    <property type="evidence" value="ECO:0007669"/>
    <property type="project" value="TreeGrafter"/>
</dbReference>
<feature type="compositionally biased region" description="Pro residues" evidence="3">
    <location>
        <begin position="93"/>
        <end position="114"/>
    </location>
</feature>
<evidence type="ECO:0000256" key="1">
    <source>
        <dbReference type="ARBA" id="ARBA00022737"/>
    </source>
</evidence>
<dbReference type="Proteomes" id="UP000002009">
    <property type="component" value="Chromosome 3"/>
</dbReference>
<keyword evidence="1" id="KW-0677">Repeat</keyword>
<feature type="region of interest" description="Disordered" evidence="3">
    <location>
        <begin position="439"/>
        <end position="460"/>
    </location>
</feature>
<dbReference type="AlphaFoldDB" id="C1E2T1"/>
<dbReference type="PANTHER" id="PTHR15377">
    <property type="entry name" value="TRANSCRIPTION ELONGATION REGULATOR 1"/>
    <property type="match status" value="1"/>
</dbReference>
<dbReference type="CDD" id="cd00201">
    <property type="entry name" value="WW"/>
    <property type="match status" value="1"/>
</dbReference>
<name>C1E2T1_MICCC</name>
<feature type="domain" description="WW" evidence="4">
    <location>
        <begin position="1"/>
        <end position="34"/>
    </location>
</feature>
<dbReference type="Gene3D" id="2.20.70.10">
    <property type="match status" value="2"/>
</dbReference>
<feature type="region of interest" description="Disordered" evidence="3">
    <location>
        <begin position="507"/>
        <end position="572"/>
    </location>
</feature>
<dbReference type="PANTHER" id="PTHR15377:SF3">
    <property type="entry name" value="WW DOMAIN-CONTAINING PROTEIN"/>
    <property type="match status" value="1"/>
</dbReference>
<dbReference type="EMBL" id="CP001324">
    <property type="protein sequence ID" value="ACO61969.1"/>
    <property type="molecule type" value="Genomic_DNA"/>
</dbReference>
<dbReference type="SUPFAM" id="SSF51045">
    <property type="entry name" value="WW domain"/>
    <property type="match status" value="2"/>
</dbReference>
<evidence type="ECO:0000256" key="2">
    <source>
        <dbReference type="SAM" id="Coils"/>
    </source>
</evidence>
<keyword evidence="7" id="KW-1185">Reference proteome</keyword>
<protein>
    <recommendedName>
        <fullName evidence="8">WW domain-containing protein</fullName>
    </recommendedName>
</protein>
<dbReference type="PROSITE" id="PS51676">
    <property type="entry name" value="FF"/>
    <property type="match status" value="1"/>
</dbReference>
<feature type="domain" description="WW" evidence="4">
    <location>
        <begin position="51"/>
        <end position="78"/>
    </location>
</feature>
<dbReference type="eggNOG" id="KOG0155">
    <property type="taxonomic scope" value="Eukaryota"/>
</dbReference>
<dbReference type="OrthoDB" id="187617at2759"/>
<feature type="coiled-coil region" evidence="2">
    <location>
        <begin position="322"/>
        <end position="356"/>
    </location>
</feature>
<evidence type="ECO:0000256" key="3">
    <source>
        <dbReference type="SAM" id="MobiDB-lite"/>
    </source>
</evidence>
<evidence type="ECO:0000259" key="5">
    <source>
        <dbReference type="PROSITE" id="PS51676"/>
    </source>
</evidence>
<dbReference type="Pfam" id="PF01846">
    <property type="entry name" value="FF"/>
    <property type="match status" value="1"/>
</dbReference>
<feature type="domain" description="FF" evidence="5">
    <location>
        <begin position="216"/>
        <end position="270"/>
    </location>
</feature>
<sequence>MASEWRAIKTPDGGRHTYYHNVRTNETTWIKPVGFVDANGRAQSKIEGTDWVEVSQPSGPSYFHNPKSGEVTWHAPEEVKAAFAARVAARAGAPPPGAAPAPGPAATKPAPPQQAPQQILRAAAPEPADEPTIPDDDDDDIDIDIDAYEVEPVVPVEEVAPPEPAPVAATKVPTAPAVFPKVPAAPAVSSKVPAAPAASSPLPAADDPFIAARKAKEAAAESFRSLLRERGVDGRARWDRWHSKLAGDPRFQQVPTHSERRSVFEKYVRTVADEEKAAKRADRKGGSAAGRGAAATGAAAGEDGEITAGTDGGKRRDADADIAAIRKRREREERVRREKREEAEALARARRRIDRDAALARFRALLAESVRDPEATWADALPALTRDAQGRCAIGSPLTEFELREEFETHVAGLVRDAALDVMALLQESLKATCKDDFAPAARGTEGDRSDEDDGDGNPLTSYVAAAEVLSLDPRFERCPLKERAALYCEHVRKLCERHGAEIPPDVKALGEELEKAKEEEARERAARREEEAGGHRRRRGDGRDDRDSRPPRRSRSRSRDRGRKRSRSRSR</sequence>
<dbReference type="GO" id="GO:0005634">
    <property type="term" value="C:nucleus"/>
    <property type="evidence" value="ECO:0007669"/>
    <property type="project" value="TreeGrafter"/>
</dbReference>
<feature type="region of interest" description="Disordered" evidence="3">
    <location>
        <begin position="275"/>
        <end position="321"/>
    </location>
</feature>
<dbReference type="InterPro" id="IPR036517">
    <property type="entry name" value="FF_domain_sf"/>
</dbReference>
<dbReference type="OMA" id="SGPSYFH"/>
<dbReference type="Gene3D" id="1.10.10.440">
    <property type="entry name" value="FF domain"/>
    <property type="match status" value="2"/>
</dbReference>
<dbReference type="RefSeq" id="XP_002500711.1">
    <property type="nucleotide sequence ID" value="XM_002500665.1"/>
</dbReference>
<feature type="compositionally biased region" description="Basic residues" evidence="3">
    <location>
        <begin position="552"/>
        <end position="572"/>
    </location>
</feature>
<dbReference type="InterPro" id="IPR002713">
    <property type="entry name" value="FF_domain"/>
</dbReference>
<dbReference type="GeneID" id="8242329"/>